<reference evidence="2" key="2">
    <citation type="journal article" date="2023" name="Int. J. Mol. Sci.">
        <title>De Novo Assembly and Annotation of 11 Diverse Shrub Willow (Salix) Genomes Reveals Novel Gene Organization in Sex-Linked Regions.</title>
        <authorList>
            <person name="Hyden B."/>
            <person name="Feng K."/>
            <person name="Yates T.B."/>
            <person name="Jawdy S."/>
            <person name="Cereghino C."/>
            <person name="Smart L.B."/>
            <person name="Muchero W."/>
        </authorList>
    </citation>
    <scope>NUCLEOTIDE SEQUENCE [LARGE SCALE GENOMIC DNA]</scope>
    <source>
        <tissue evidence="2">Shoot tip</tissue>
    </source>
</reference>
<dbReference type="PANTHER" id="PTHR31286">
    <property type="entry name" value="GLYCINE-RICH CELL WALL STRUCTURAL PROTEIN 1.8-LIKE"/>
    <property type="match status" value="1"/>
</dbReference>
<feature type="compositionally biased region" description="Polar residues" evidence="1">
    <location>
        <begin position="199"/>
        <end position="256"/>
    </location>
</feature>
<comment type="caution">
    <text evidence="2">The sequence shown here is derived from an EMBL/GenBank/DDBJ whole genome shotgun (WGS) entry which is preliminary data.</text>
</comment>
<accession>A0A9Q0SGJ6</accession>
<sequence>MANGFMVFSILFEDEVHAVIEKGPWLFGGKAILLQQWHHLFAFDKNKISKLPVWVRLHGLPFPLWNKEGLSQAASMIGRPLSCDSQTHNCERLEYARLCVEIDASLSKISCFDIINPLSSDPITVEVEYEWMPPHCTSYKIYGHSCKKSKQSLASEDTGAAGTKAVTASQLLLPTTTKDSNPNQDGFITIQAKEKAKLTNHNPSSRSIPQTNLIPTSNHNQSSKGQSQCLLPNNLDPTLSQNTHKINNLTNITPTPSKEVPQDKEQNKHSQDSNEEHPFLVSVGHMDETCPLSKMDSLGSQSFTKPRLVEYLGPQQLRRSSSRVKSWINKFHPNIVGLLETKVAAHNLPRVTLQIECGPLWDYLTNNCQSFSSDHGSFLGTSTLLCILIGDREGDTQWHKHHIDFHNVCRDARLIDLPYKGMNFTRHNGQQGDSVFKRSWTGSLRV</sequence>
<evidence type="ECO:0000256" key="1">
    <source>
        <dbReference type="SAM" id="MobiDB-lite"/>
    </source>
</evidence>
<dbReference type="PANTHER" id="PTHR31286:SF99">
    <property type="entry name" value="DUF4283 DOMAIN-CONTAINING PROTEIN"/>
    <property type="match status" value="1"/>
</dbReference>
<feature type="region of interest" description="Disordered" evidence="1">
    <location>
        <begin position="195"/>
        <end position="275"/>
    </location>
</feature>
<reference evidence="2" key="1">
    <citation type="submission" date="2022-11" db="EMBL/GenBank/DDBJ databases">
        <authorList>
            <person name="Hyden B.L."/>
            <person name="Feng K."/>
            <person name="Yates T."/>
            <person name="Jawdy S."/>
            <person name="Smart L.B."/>
            <person name="Muchero W."/>
        </authorList>
    </citation>
    <scope>NUCLEOTIDE SEQUENCE</scope>
    <source>
        <tissue evidence="2">Shoot tip</tissue>
    </source>
</reference>
<dbReference type="InterPro" id="IPR040256">
    <property type="entry name" value="At4g02000-like"/>
</dbReference>
<dbReference type="OrthoDB" id="851886at2759"/>
<gene>
    <name evidence="2" type="ORF">OIU85_012097</name>
</gene>
<proteinExistence type="predicted"/>
<protein>
    <submittedName>
        <fullName evidence="2">ZINC KNUCKLE CX2CX4HX4C-RELATED</fullName>
    </submittedName>
</protein>
<name>A0A9Q0SGJ6_SALVM</name>
<feature type="compositionally biased region" description="Basic and acidic residues" evidence="1">
    <location>
        <begin position="260"/>
        <end position="275"/>
    </location>
</feature>
<dbReference type="AlphaFoldDB" id="A0A9Q0SGJ6"/>
<organism evidence="2 3">
    <name type="scientific">Salix viminalis</name>
    <name type="common">Common osier</name>
    <name type="synonym">Basket willow</name>
    <dbReference type="NCBI Taxonomy" id="40686"/>
    <lineage>
        <taxon>Eukaryota</taxon>
        <taxon>Viridiplantae</taxon>
        <taxon>Streptophyta</taxon>
        <taxon>Embryophyta</taxon>
        <taxon>Tracheophyta</taxon>
        <taxon>Spermatophyta</taxon>
        <taxon>Magnoliopsida</taxon>
        <taxon>eudicotyledons</taxon>
        <taxon>Gunneridae</taxon>
        <taxon>Pentapetalae</taxon>
        <taxon>rosids</taxon>
        <taxon>fabids</taxon>
        <taxon>Malpighiales</taxon>
        <taxon>Salicaceae</taxon>
        <taxon>Saliceae</taxon>
        <taxon>Salix</taxon>
    </lineage>
</organism>
<evidence type="ECO:0000313" key="3">
    <source>
        <dbReference type="Proteomes" id="UP001151529"/>
    </source>
</evidence>
<keyword evidence="3" id="KW-1185">Reference proteome</keyword>
<dbReference type="Proteomes" id="UP001151529">
    <property type="component" value="Chromosome 14"/>
</dbReference>
<dbReference type="EMBL" id="JAPFFL010000016">
    <property type="protein sequence ID" value="KAJ6676010.1"/>
    <property type="molecule type" value="Genomic_DNA"/>
</dbReference>
<evidence type="ECO:0000313" key="2">
    <source>
        <dbReference type="EMBL" id="KAJ6676010.1"/>
    </source>
</evidence>